<organism evidence="2 3">
    <name type="scientific">Streptomyces lanatus</name>
    <dbReference type="NCBI Taxonomy" id="66900"/>
    <lineage>
        <taxon>Bacteria</taxon>
        <taxon>Bacillati</taxon>
        <taxon>Actinomycetota</taxon>
        <taxon>Actinomycetes</taxon>
        <taxon>Kitasatosporales</taxon>
        <taxon>Streptomycetaceae</taxon>
        <taxon>Streptomyces</taxon>
    </lineage>
</organism>
<evidence type="ECO:0000313" key="3">
    <source>
        <dbReference type="Proteomes" id="UP001486207"/>
    </source>
</evidence>
<sequence>MGIAVAPGPGVLDGAGGVVRVGDAEGDGVGEVWAGGVVTSLAGGGASGGAGVVGVSERPRGSAISRAAATAQVTPTPAAVRTSRRRDALRRSVS</sequence>
<keyword evidence="3" id="KW-1185">Reference proteome</keyword>
<accession>A0ABV1XRM8</accession>
<feature type="compositionally biased region" description="Basic and acidic residues" evidence="1">
    <location>
        <begin position="85"/>
        <end position="94"/>
    </location>
</feature>
<gene>
    <name evidence="2" type="ORF">ABT384_16545</name>
</gene>
<name>A0ABV1XRM8_9ACTN</name>
<evidence type="ECO:0000313" key="2">
    <source>
        <dbReference type="EMBL" id="MER7374247.1"/>
    </source>
</evidence>
<dbReference type="Proteomes" id="UP001486207">
    <property type="component" value="Unassembled WGS sequence"/>
</dbReference>
<comment type="caution">
    <text evidence="2">The sequence shown here is derived from an EMBL/GenBank/DDBJ whole genome shotgun (WGS) entry which is preliminary data.</text>
</comment>
<feature type="compositionally biased region" description="Low complexity" evidence="1">
    <location>
        <begin position="66"/>
        <end position="81"/>
    </location>
</feature>
<evidence type="ECO:0000256" key="1">
    <source>
        <dbReference type="SAM" id="MobiDB-lite"/>
    </source>
</evidence>
<reference evidence="2 3" key="1">
    <citation type="submission" date="2024-06" db="EMBL/GenBank/DDBJ databases">
        <title>The Natural Products Discovery Center: Release of the First 8490 Sequenced Strains for Exploring Actinobacteria Biosynthetic Diversity.</title>
        <authorList>
            <person name="Kalkreuter E."/>
            <person name="Kautsar S.A."/>
            <person name="Yang D."/>
            <person name="Bader C.D."/>
            <person name="Teijaro C.N."/>
            <person name="Fluegel L."/>
            <person name="Davis C.M."/>
            <person name="Simpson J.R."/>
            <person name="Lauterbach L."/>
            <person name="Steele A.D."/>
            <person name="Gui C."/>
            <person name="Meng S."/>
            <person name="Li G."/>
            <person name="Viehrig K."/>
            <person name="Ye F."/>
            <person name="Su P."/>
            <person name="Kiefer A.F."/>
            <person name="Nichols A."/>
            <person name="Cepeda A.J."/>
            <person name="Yan W."/>
            <person name="Fan B."/>
            <person name="Jiang Y."/>
            <person name="Adhikari A."/>
            <person name="Zheng C.-J."/>
            <person name="Schuster L."/>
            <person name="Cowan T.M."/>
            <person name="Smanski M.J."/>
            <person name="Chevrette M.G."/>
            <person name="De Carvalho L.P.S."/>
            <person name="Shen B."/>
        </authorList>
    </citation>
    <scope>NUCLEOTIDE SEQUENCE [LARGE SCALE GENOMIC DNA]</scope>
    <source>
        <strain evidence="2 3">NPDC000155</strain>
    </source>
</reference>
<feature type="region of interest" description="Disordered" evidence="1">
    <location>
        <begin position="65"/>
        <end position="94"/>
    </location>
</feature>
<dbReference type="EMBL" id="JBEPFB010000006">
    <property type="protein sequence ID" value="MER7374247.1"/>
    <property type="molecule type" value="Genomic_DNA"/>
</dbReference>
<proteinExistence type="predicted"/>
<dbReference type="RefSeq" id="WP_190070891.1">
    <property type="nucleotide sequence ID" value="NZ_BNBM01000006.1"/>
</dbReference>
<protein>
    <submittedName>
        <fullName evidence="2">Uncharacterized protein</fullName>
    </submittedName>
</protein>